<feature type="disulfide bond" evidence="4">
    <location>
        <begin position="42"/>
        <end position="105"/>
    </location>
</feature>
<dbReference type="VEuPathDB" id="FungiDB:M_BR32_EuGene_00044891"/>
<feature type="chain" id="PRO_5020685535" description="Intradiol ring-cleavage dioxygenases domain-containing protein" evidence="1">
    <location>
        <begin position="21"/>
        <end position="225"/>
    </location>
</feature>
<proteinExistence type="evidence at protein level"/>
<reference evidence="4" key="2">
    <citation type="journal article" date="2024" name="Nat. Plants">
        <title>Targeting Magnaporthe oryzae effector MoErs1 and host papain-like protease OsRD21 interaction to combat rice blast.</title>
        <authorList>
            <person name="Liu M."/>
            <person name="Wang F."/>
            <person name="He B."/>
            <person name="Hu J."/>
            <person name="Dai Y."/>
            <person name="Chen W."/>
            <person name="Yi M."/>
            <person name="Zhang H."/>
            <person name="Ye Y."/>
            <person name="Cui Z."/>
            <person name="Zheng X."/>
            <person name="Wang P."/>
            <person name="Xing W."/>
            <person name="Zhang Z."/>
        </authorList>
    </citation>
    <scope>X-RAY CRYSTALLOGRAPHY (2.50 ANGSTROMS) OF 21-211</scope>
    <scope>DISULFIDE BONDS</scope>
</reference>
<keyword evidence="4" id="KW-0002">3D-structure</keyword>
<evidence type="ECO:0000313" key="3">
    <source>
        <dbReference type="Proteomes" id="UP000294847"/>
    </source>
</evidence>
<name>A0A4P7N8F7_PYROR</name>
<keyword evidence="1" id="KW-0732">Signal</keyword>
<dbReference type="AlphaFoldDB" id="A0A4P7N8F7"/>
<gene>
    <name evidence="2" type="ORF">PoMZ_03957</name>
</gene>
<protein>
    <recommendedName>
        <fullName evidence="5">Intradiol ring-cleavage dioxygenases domain-containing protein</fullName>
    </recommendedName>
</protein>
<dbReference type="OMA" id="YSHYING"/>
<feature type="signal peptide" evidence="1">
    <location>
        <begin position="1"/>
        <end position="20"/>
    </location>
</feature>
<dbReference type="Proteomes" id="UP000294847">
    <property type="component" value="Chromosome 3"/>
</dbReference>
<evidence type="ECO:0008006" key="5">
    <source>
        <dbReference type="Google" id="ProtNLM"/>
    </source>
</evidence>
<evidence type="ECO:0007829" key="4">
    <source>
        <dbReference type="PDB" id="7VS2"/>
    </source>
</evidence>
<dbReference type="PDB" id="7VS2">
    <property type="method" value="X-ray"/>
    <property type="resolution" value="2.50 A"/>
    <property type="chains" value="A=21-211"/>
</dbReference>
<sequence length="225" mass="24138">MRTQFSLLGVAALASTVVNAMPSTLEARALPQVSAVAKPRACSSYPTFDPATGEATEFIFYADSTEEPVAPFAGSVVGKLANPNLAIARIGIAVRGDLAKVVTKCFPDGGEEGLRTRTHGDWRRLTLAGGEDENIILIGQGPVAHRPLTPHDHFFANGTQQPGVFMGDNGSTTWAFSRKDASASEPFDQYEIRLLKSADSPLRNGEFRGFVYRVDVEANTQLPSV</sequence>
<organism evidence="2 3">
    <name type="scientific">Pyricularia oryzae</name>
    <name type="common">Rice blast fungus</name>
    <name type="synonym">Magnaporthe oryzae</name>
    <dbReference type="NCBI Taxonomy" id="318829"/>
    <lineage>
        <taxon>Eukaryota</taxon>
        <taxon>Fungi</taxon>
        <taxon>Dikarya</taxon>
        <taxon>Ascomycota</taxon>
        <taxon>Pezizomycotina</taxon>
        <taxon>Sordariomycetes</taxon>
        <taxon>Sordariomycetidae</taxon>
        <taxon>Magnaporthales</taxon>
        <taxon>Pyriculariaceae</taxon>
        <taxon>Pyricularia</taxon>
    </lineage>
</organism>
<evidence type="ECO:0000256" key="1">
    <source>
        <dbReference type="SAM" id="SignalP"/>
    </source>
</evidence>
<dbReference type="SMR" id="A0A4P7N8F7"/>
<reference evidence="2 3" key="1">
    <citation type="journal article" date="2019" name="Mol. Biol. Evol.">
        <title>Blast fungal genomes show frequent chromosomal changes, gene gains and losses, and effector gene turnover.</title>
        <authorList>
            <person name="Gomez Luciano L.B."/>
            <person name="Jason Tsai I."/>
            <person name="Chuma I."/>
            <person name="Tosa Y."/>
            <person name="Chen Y.H."/>
            <person name="Li J.Y."/>
            <person name="Li M.Y."/>
            <person name="Jade Lu M.Y."/>
            <person name="Nakayashiki H."/>
            <person name="Li W.H."/>
        </authorList>
    </citation>
    <scope>NUCLEOTIDE SEQUENCE [LARGE SCALE GENOMIC DNA]</scope>
    <source>
        <strain evidence="2">MZ5-1-6</strain>
    </source>
</reference>
<dbReference type="EMBL" id="CP034206">
    <property type="protein sequence ID" value="QBZ58997.1"/>
    <property type="molecule type" value="Genomic_DNA"/>
</dbReference>
<accession>A0A4P7N8F7</accession>
<evidence type="ECO:0000313" key="2">
    <source>
        <dbReference type="EMBL" id="QBZ58997.1"/>
    </source>
</evidence>